<organism evidence="1 2">
    <name type="scientific">Geodia barretti</name>
    <name type="common">Barrett's horny sponge</name>
    <dbReference type="NCBI Taxonomy" id="519541"/>
    <lineage>
        <taxon>Eukaryota</taxon>
        <taxon>Metazoa</taxon>
        <taxon>Porifera</taxon>
        <taxon>Demospongiae</taxon>
        <taxon>Heteroscleromorpha</taxon>
        <taxon>Tetractinellida</taxon>
        <taxon>Astrophorina</taxon>
        <taxon>Geodiidae</taxon>
        <taxon>Geodia</taxon>
    </lineage>
</organism>
<proteinExistence type="predicted"/>
<dbReference type="Pfam" id="PF02033">
    <property type="entry name" value="RBFA"/>
    <property type="match status" value="1"/>
</dbReference>
<dbReference type="InterPro" id="IPR023799">
    <property type="entry name" value="RbfA_dom_sf"/>
</dbReference>
<dbReference type="PANTHER" id="PTHR33515">
    <property type="entry name" value="RIBOSOME-BINDING FACTOR A, CHLOROPLASTIC-RELATED"/>
    <property type="match status" value="1"/>
</dbReference>
<dbReference type="InterPro" id="IPR000238">
    <property type="entry name" value="RbfA"/>
</dbReference>
<evidence type="ECO:0000313" key="2">
    <source>
        <dbReference type="Proteomes" id="UP001174909"/>
    </source>
</evidence>
<dbReference type="AlphaFoldDB" id="A0AA35R6W0"/>
<dbReference type="PROSITE" id="PS01319">
    <property type="entry name" value="RBFA"/>
    <property type="match status" value="1"/>
</dbReference>
<dbReference type="InterPro" id="IPR020053">
    <property type="entry name" value="Ribosome-bd_factorA_CS"/>
</dbReference>
<dbReference type="Gene3D" id="3.30.300.20">
    <property type="match status" value="1"/>
</dbReference>
<dbReference type="GO" id="GO:0006364">
    <property type="term" value="P:rRNA processing"/>
    <property type="evidence" value="ECO:0007669"/>
    <property type="project" value="InterPro"/>
</dbReference>
<name>A0AA35R6W0_GEOBA</name>
<keyword evidence="2" id="KW-1185">Reference proteome</keyword>
<comment type="caution">
    <text evidence="1">The sequence shown here is derived from an EMBL/GenBank/DDBJ whole genome shotgun (WGS) entry which is preliminary data.</text>
</comment>
<sequence>MRLTVTEVRPAPDLRSAKVYVMPLGGDRAAETIDALQRAAGYLRGEVNRRVRLKFSPTLRFELDRSFENVAHIDRLLDTSGGTDD</sequence>
<dbReference type="Proteomes" id="UP001174909">
    <property type="component" value="Unassembled WGS sequence"/>
</dbReference>
<accession>A0AA35R6W0</accession>
<dbReference type="PANTHER" id="PTHR33515:SF1">
    <property type="entry name" value="RIBOSOME-BINDING FACTOR A, CHLOROPLASTIC-RELATED"/>
    <property type="match status" value="1"/>
</dbReference>
<gene>
    <name evidence="1" type="ORF">GBAR_LOCUS4462</name>
</gene>
<dbReference type="InterPro" id="IPR015946">
    <property type="entry name" value="KH_dom-like_a/b"/>
</dbReference>
<protein>
    <submittedName>
        <fullName evidence="1">Ribosome-binding factor A</fullName>
    </submittedName>
</protein>
<dbReference type="GO" id="GO:0005829">
    <property type="term" value="C:cytosol"/>
    <property type="evidence" value="ECO:0007669"/>
    <property type="project" value="TreeGrafter"/>
</dbReference>
<dbReference type="NCBIfam" id="TIGR00082">
    <property type="entry name" value="rbfA"/>
    <property type="match status" value="1"/>
</dbReference>
<reference evidence="1" key="1">
    <citation type="submission" date="2023-03" db="EMBL/GenBank/DDBJ databases">
        <authorList>
            <person name="Steffen K."/>
            <person name="Cardenas P."/>
        </authorList>
    </citation>
    <scope>NUCLEOTIDE SEQUENCE</scope>
</reference>
<dbReference type="GO" id="GO:0043024">
    <property type="term" value="F:ribosomal small subunit binding"/>
    <property type="evidence" value="ECO:0007669"/>
    <property type="project" value="TreeGrafter"/>
</dbReference>
<dbReference type="EMBL" id="CASHTH010000643">
    <property type="protein sequence ID" value="CAI8005880.1"/>
    <property type="molecule type" value="Genomic_DNA"/>
</dbReference>
<dbReference type="SUPFAM" id="SSF89919">
    <property type="entry name" value="Ribosome-binding factor A, RbfA"/>
    <property type="match status" value="1"/>
</dbReference>
<evidence type="ECO:0000313" key="1">
    <source>
        <dbReference type="EMBL" id="CAI8005880.1"/>
    </source>
</evidence>